<organism evidence="6 7">
    <name type="scientific">Kiloniella spongiae</name>
    <dbReference type="NCBI Taxonomy" id="1489064"/>
    <lineage>
        <taxon>Bacteria</taxon>
        <taxon>Pseudomonadati</taxon>
        <taxon>Pseudomonadota</taxon>
        <taxon>Alphaproteobacteria</taxon>
        <taxon>Rhodospirillales</taxon>
        <taxon>Kiloniellaceae</taxon>
        <taxon>Kiloniella</taxon>
    </lineage>
</organism>
<gene>
    <name evidence="6" type="ORF">WH96_01370</name>
</gene>
<evidence type="ECO:0000256" key="2">
    <source>
        <dbReference type="ARBA" id="ARBA00034247"/>
    </source>
</evidence>
<evidence type="ECO:0000259" key="5">
    <source>
        <dbReference type="PROSITE" id="PS50887"/>
    </source>
</evidence>
<reference evidence="6 7" key="1">
    <citation type="submission" date="2015-03" db="EMBL/GenBank/DDBJ databases">
        <title>Genome Sequence of Kiloniella spongiae MEBiC09566, isolated from a marine sponge.</title>
        <authorList>
            <person name="Shao Z."/>
            <person name="Wang L."/>
            <person name="Li X."/>
        </authorList>
    </citation>
    <scope>NUCLEOTIDE SEQUENCE [LARGE SCALE GENOMIC DNA]</scope>
    <source>
        <strain evidence="6 7">MEBiC09566</strain>
    </source>
</reference>
<feature type="transmembrane region" description="Helical" evidence="4">
    <location>
        <begin position="61"/>
        <end position="77"/>
    </location>
</feature>
<feature type="compositionally biased region" description="Basic residues" evidence="3">
    <location>
        <begin position="345"/>
        <end position="360"/>
    </location>
</feature>
<dbReference type="SMART" id="SM00267">
    <property type="entry name" value="GGDEF"/>
    <property type="match status" value="1"/>
</dbReference>
<dbReference type="GO" id="GO:0052621">
    <property type="term" value="F:diguanylate cyclase activity"/>
    <property type="evidence" value="ECO:0007669"/>
    <property type="project" value="UniProtKB-EC"/>
</dbReference>
<proteinExistence type="predicted"/>
<dbReference type="Gene3D" id="3.30.70.270">
    <property type="match status" value="1"/>
</dbReference>
<sequence length="406" mass="45124">MISDYLKLYLPPILLVTGAIYLVAYPYSYPAPVDLLLDIAPTTLSVLGAGLCLWFRKSNPVFCFAIAVALAYFGTSMSETQSAAAFIFIPLAWMGFALSEERGLLTPSGFTKGLLLIVVGGMIATLGYPANDLGIFSNLWIDLNYAMQWRPAWGSWMPLPALSFGTFSLAALVLTVRLIIKHRPMDAGYLGGLIALFGAALRYGDLPATPIFITLASLLLILSLFQESHRMAFLDELTRIPARRALLADMKKLGRRYTLAMVDIDFFKKFNDTYGHDVGDQVLRMVSSRLNQTGGGCRAYRYGGEEFTLLFPGKSIDETFDYLEEVRERIQGTVFVIRGSDRPTKKPTKSKKSTRKNTGNKKVKVTVSIGVSERTEKHEDPMDVMKKADRALYKAKDKGRNCVIEM</sequence>
<dbReference type="RefSeq" id="WP_156176657.1">
    <property type="nucleotide sequence ID" value="NZ_LAQL01000002.1"/>
</dbReference>
<dbReference type="OrthoDB" id="7323245at2"/>
<evidence type="ECO:0000313" key="7">
    <source>
        <dbReference type="Proteomes" id="UP000035444"/>
    </source>
</evidence>
<dbReference type="InterPro" id="IPR029787">
    <property type="entry name" value="Nucleotide_cyclase"/>
</dbReference>
<feature type="transmembrane region" description="Helical" evidence="4">
    <location>
        <begin position="113"/>
        <end position="141"/>
    </location>
</feature>
<keyword evidence="4" id="KW-0812">Transmembrane</keyword>
<dbReference type="SUPFAM" id="SSF55073">
    <property type="entry name" value="Nucleotide cyclase"/>
    <property type="match status" value="1"/>
</dbReference>
<keyword evidence="4" id="KW-0472">Membrane</keyword>
<dbReference type="InterPro" id="IPR050469">
    <property type="entry name" value="Diguanylate_Cyclase"/>
</dbReference>
<feature type="transmembrane region" description="Helical" evidence="4">
    <location>
        <begin position="35"/>
        <end position="54"/>
    </location>
</feature>
<dbReference type="PANTHER" id="PTHR45138">
    <property type="entry name" value="REGULATORY COMPONENTS OF SENSORY TRANSDUCTION SYSTEM"/>
    <property type="match status" value="1"/>
</dbReference>
<feature type="transmembrane region" description="Helical" evidence="4">
    <location>
        <begin position="187"/>
        <end position="203"/>
    </location>
</feature>
<feature type="transmembrane region" description="Helical" evidence="4">
    <location>
        <begin position="161"/>
        <end position="180"/>
    </location>
</feature>
<feature type="region of interest" description="Disordered" evidence="3">
    <location>
        <begin position="340"/>
        <end position="360"/>
    </location>
</feature>
<dbReference type="GO" id="GO:1902201">
    <property type="term" value="P:negative regulation of bacterial-type flagellum-dependent cell motility"/>
    <property type="evidence" value="ECO:0007669"/>
    <property type="project" value="TreeGrafter"/>
</dbReference>
<dbReference type="GO" id="GO:0043709">
    <property type="term" value="P:cell adhesion involved in single-species biofilm formation"/>
    <property type="evidence" value="ECO:0007669"/>
    <property type="project" value="TreeGrafter"/>
</dbReference>
<evidence type="ECO:0000256" key="3">
    <source>
        <dbReference type="SAM" id="MobiDB-lite"/>
    </source>
</evidence>
<protein>
    <recommendedName>
        <fullName evidence="1">diguanylate cyclase</fullName>
        <ecNumber evidence="1">2.7.7.65</ecNumber>
    </recommendedName>
</protein>
<dbReference type="AlphaFoldDB" id="A0A0H2MHY8"/>
<dbReference type="EMBL" id="LAQL01000002">
    <property type="protein sequence ID" value="KLN62204.1"/>
    <property type="molecule type" value="Genomic_DNA"/>
</dbReference>
<dbReference type="Pfam" id="PF00990">
    <property type="entry name" value="GGDEF"/>
    <property type="match status" value="1"/>
</dbReference>
<dbReference type="PANTHER" id="PTHR45138:SF9">
    <property type="entry name" value="DIGUANYLATE CYCLASE DGCM-RELATED"/>
    <property type="match status" value="1"/>
</dbReference>
<keyword evidence="7" id="KW-1185">Reference proteome</keyword>
<evidence type="ECO:0000313" key="6">
    <source>
        <dbReference type="EMBL" id="KLN62204.1"/>
    </source>
</evidence>
<feature type="transmembrane region" description="Helical" evidence="4">
    <location>
        <begin position="209"/>
        <end position="225"/>
    </location>
</feature>
<dbReference type="CDD" id="cd01949">
    <property type="entry name" value="GGDEF"/>
    <property type="match status" value="1"/>
</dbReference>
<dbReference type="GO" id="GO:0005886">
    <property type="term" value="C:plasma membrane"/>
    <property type="evidence" value="ECO:0007669"/>
    <property type="project" value="TreeGrafter"/>
</dbReference>
<dbReference type="EC" id="2.7.7.65" evidence="1"/>
<evidence type="ECO:0000256" key="4">
    <source>
        <dbReference type="SAM" id="Phobius"/>
    </source>
</evidence>
<feature type="domain" description="GGDEF" evidence="5">
    <location>
        <begin position="255"/>
        <end position="406"/>
    </location>
</feature>
<comment type="caution">
    <text evidence="6">The sequence shown here is derived from an EMBL/GenBank/DDBJ whole genome shotgun (WGS) entry which is preliminary data.</text>
</comment>
<evidence type="ECO:0000256" key="1">
    <source>
        <dbReference type="ARBA" id="ARBA00012528"/>
    </source>
</evidence>
<dbReference type="PROSITE" id="PS50887">
    <property type="entry name" value="GGDEF"/>
    <property type="match status" value="1"/>
</dbReference>
<feature type="transmembrane region" description="Helical" evidence="4">
    <location>
        <begin position="12"/>
        <end position="29"/>
    </location>
</feature>
<keyword evidence="4" id="KW-1133">Transmembrane helix</keyword>
<name>A0A0H2MHY8_9PROT</name>
<dbReference type="InterPro" id="IPR043128">
    <property type="entry name" value="Rev_trsase/Diguanyl_cyclase"/>
</dbReference>
<dbReference type="Proteomes" id="UP000035444">
    <property type="component" value="Unassembled WGS sequence"/>
</dbReference>
<dbReference type="NCBIfam" id="TIGR00254">
    <property type="entry name" value="GGDEF"/>
    <property type="match status" value="1"/>
</dbReference>
<dbReference type="STRING" id="1489064.WH96_01370"/>
<comment type="catalytic activity">
    <reaction evidence="2">
        <text>2 GTP = 3',3'-c-di-GMP + 2 diphosphate</text>
        <dbReference type="Rhea" id="RHEA:24898"/>
        <dbReference type="ChEBI" id="CHEBI:33019"/>
        <dbReference type="ChEBI" id="CHEBI:37565"/>
        <dbReference type="ChEBI" id="CHEBI:58805"/>
        <dbReference type="EC" id="2.7.7.65"/>
    </reaction>
</comment>
<feature type="transmembrane region" description="Helical" evidence="4">
    <location>
        <begin position="83"/>
        <end position="101"/>
    </location>
</feature>
<accession>A0A0H2MHY8</accession>
<dbReference type="InterPro" id="IPR000160">
    <property type="entry name" value="GGDEF_dom"/>
</dbReference>